<sequence length="50" mass="5355">MYSRLVIDGNAVYEIDDECLKRKQGRKGYGGKNRGTGNAYGSPGSAGSEK</sequence>
<reference evidence="2 3" key="1">
    <citation type="submission" date="2011-04" db="EMBL/GenBank/DDBJ databases">
        <title>The Genome Sequence of Clostridium citroniae WAL-19142.</title>
        <authorList>
            <consortium name="The Broad Institute Genome Sequencing Platform"/>
            <person name="Earl A."/>
            <person name="Ward D."/>
            <person name="Feldgarden M."/>
            <person name="Gevers D."/>
            <person name="Warren Y.A."/>
            <person name="Tyrrell K.L."/>
            <person name="Citron D.M."/>
            <person name="Goldstein E.J."/>
            <person name="Daigneault M."/>
            <person name="Allen-Vercoe E."/>
            <person name="Young S.K."/>
            <person name="Zeng Q."/>
            <person name="Gargeya S."/>
            <person name="Fitzgerald M."/>
            <person name="Haas B."/>
            <person name="Abouelleil A."/>
            <person name="Alvarado L."/>
            <person name="Arachchi H.M."/>
            <person name="Berlin A."/>
            <person name="Brown A."/>
            <person name="Chapman S.B."/>
            <person name="Chen Z."/>
            <person name="Dunbar C."/>
            <person name="Freedman E."/>
            <person name="Gearin G."/>
            <person name="Gellesch M."/>
            <person name="Goldberg J."/>
            <person name="Griggs A."/>
            <person name="Gujja S."/>
            <person name="Heilman E.R."/>
            <person name="Heiman D."/>
            <person name="Howarth C."/>
            <person name="Larson L."/>
            <person name="Lui A."/>
            <person name="MacDonald P.J."/>
            <person name="Mehta T."/>
            <person name="Montmayeur A."/>
            <person name="Murphy C."/>
            <person name="Neiman D."/>
            <person name="Pearson M."/>
            <person name="Priest M."/>
            <person name="Roberts A."/>
            <person name="Saif S."/>
            <person name="Shea T."/>
            <person name="Shenoy N."/>
            <person name="Sisk P."/>
            <person name="Stolte C."/>
            <person name="Sykes S."/>
            <person name="White J."/>
            <person name="Yandava C."/>
            <person name="Wortman J."/>
            <person name="Nusbaum C."/>
            <person name="Birren B."/>
        </authorList>
    </citation>
    <scope>NUCLEOTIDE SEQUENCE [LARGE SCALE GENOMIC DNA]</scope>
    <source>
        <strain evidence="2 3">WAL-19142</strain>
    </source>
</reference>
<evidence type="ECO:0000256" key="1">
    <source>
        <dbReference type="SAM" id="MobiDB-lite"/>
    </source>
</evidence>
<dbReference type="EMBL" id="ADLK01000024">
    <property type="protein sequence ID" value="KMW18160.1"/>
    <property type="molecule type" value="Genomic_DNA"/>
</dbReference>
<dbReference type="Proteomes" id="UP000037392">
    <property type="component" value="Unassembled WGS sequence"/>
</dbReference>
<evidence type="ECO:0000313" key="2">
    <source>
        <dbReference type="EMBL" id="KMW18160.1"/>
    </source>
</evidence>
<dbReference type="RefSeq" id="WP_007858585.1">
    <property type="nucleotide sequence ID" value="NZ_KQ235879.1"/>
</dbReference>
<organism evidence="2 3">
    <name type="scientific">[Clostridium] citroniae WAL-19142</name>
    <dbReference type="NCBI Taxonomy" id="742734"/>
    <lineage>
        <taxon>Bacteria</taxon>
        <taxon>Bacillati</taxon>
        <taxon>Bacillota</taxon>
        <taxon>Clostridia</taxon>
        <taxon>Lachnospirales</taxon>
        <taxon>Lachnospiraceae</taxon>
        <taxon>Enterocloster</taxon>
    </lineage>
</organism>
<dbReference type="AlphaFoldDB" id="A0A0J9EQQ5"/>
<name>A0A0J9EQQ5_9FIRM</name>
<feature type="region of interest" description="Disordered" evidence="1">
    <location>
        <begin position="24"/>
        <end position="50"/>
    </location>
</feature>
<accession>A0A0J9EQQ5</accession>
<gene>
    <name evidence="2" type="ORF">HMPREF9470_03070</name>
</gene>
<dbReference type="PATRIC" id="fig|742734.4.peg.3284"/>
<comment type="caution">
    <text evidence="2">The sequence shown here is derived from an EMBL/GenBank/DDBJ whole genome shotgun (WGS) entry which is preliminary data.</text>
</comment>
<evidence type="ECO:0000313" key="3">
    <source>
        <dbReference type="Proteomes" id="UP000037392"/>
    </source>
</evidence>
<dbReference type="GeneID" id="93162398"/>
<proteinExistence type="predicted"/>
<protein>
    <submittedName>
        <fullName evidence="2">Uncharacterized protein</fullName>
    </submittedName>
</protein>